<keyword evidence="3 7" id="KW-0479">Metal-binding</keyword>
<dbReference type="InterPro" id="IPR002401">
    <property type="entry name" value="Cyt_P450_E_grp-I"/>
</dbReference>
<proteinExistence type="inferred from homology"/>
<keyword evidence="9" id="KW-1185">Reference proteome</keyword>
<keyword evidence="6" id="KW-0503">Monooxygenase</keyword>
<comment type="similarity">
    <text evidence="1">Belongs to the cytochrome P450 family.</text>
</comment>
<evidence type="ECO:0000256" key="2">
    <source>
        <dbReference type="ARBA" id="ARBA00022617"/>
    </source>
</evidence>
<dbReference type="PRINTS" id="PR00385">
    <property type="entry name" value="P450"/>
</dbReference>
<comment type="cofactor">
    <cofactor evidence="7">
        <name>heme</name>
        <dbReference type="ChEBI" id="CHEBI:30413"/>
    </cofactor>
</comment>
<dbReference type="GO" id="GO:0016705">
    <property type="term" value="F:oxidoreductase activity, acting on paired donors, with incorporation or reduction of molecular oxygen"/>
    <property type="evidence" value="ECO:0007669"/>
    <property type="project" value="InterPro"/>
</dbReference>
<evidence type="ECO:0000256" key="1">
    <source>
        <dbReference type="ARBA" id="ARBA00010617"/>
    </source>
</evidence>
<dbReference type="GO" id="GO:0004497">
    <property type="term" value="F:monooxygenase activity"/>
    <property type="evidence" value="ECO:0007669"/>
    <property type="project" value="UniProtKB-KW"/>
</dbReference>
<evidence type="ECO:0008006" key="10">
    <source>
        <dbReference type="Google" id="ProtNLM"/>
    </source>
</evidence>
<dbReference type="AlphaFoldDB" id="A0A7N0TJ76"/>
<dbReference type="Proteomes" id="UP000594263">
    <property type="component" value="Unplaced"/>
</dbReference>
<dbReference type="InterPro" id="IPR001128">
    <property type="entry name" value="Cyt_P450"/>
</dbReference>
<keyword evidence="2 7" id="KW-0349">Heme</keyword>
<sequence>MSTEAIPVQPLLPPWWFSLPLLPILILFLLKPKKPKTTKDLNLPPSPPRLPLIGHLHLLAGKNPHQALFKLAEKYGPAMLLHLGSIPTLIISNADLAKEIMQTHDADFCSRPVSPGTRKLSYGYLDVSFAPQSQYRTEMRKLFSYEMLKAKREQSLWTARVVEMKKMVANLTKLASTAVNLNDHIFTAVDGIIGQVAFGKSYGATQFNGQRFQDVIDECMNMLDSFNFEDFYPNKAGRFLDVLSGYRARLEKRFNDLDGYFEMVIADHLDPKRPPPESEDLVDVLLRLTREGEGDFKLTINHVKSILMDTFIGGIDTTSVAIVWAMSEVFMHPNVLKKATAEVRTVTGKKALVEEQDMKQLKYIKCIVKEIFRMHASAPLLLPREAMKSKKIGKEGYDVLEKTRIIVNAWATGRDPAYWTDPDKFYPERFEDSDVEFKGGHFQFTPFASGRRICPGMAMGSTTVTYVVANMLHCFDWDLPEGVKMEDVCMEEEGGVTMHKKTPLILVPTRVNSLA</sequence>
<protein>
    <recommendedName>
        <fullName evidence="10">Cytochrome P450</fullName>
    </recommendedName>
</protein>
<reference evidence="8" key="1">
    <citation type="submission" date="2021-01" db="UniProtKB">
        <authorList>
            <consortium name="EnsemblPlants"/>
        </authorList>
    </citation>
    <scope>IDENTIFICATION</scope>
</reference>
<dbReference type="EnsemblPlants" id="Kaladp0038s0067.1.v1.1">
    <property type="protein sequence ID" value="Kaladp0038s0067.1.v1.1"/>
    <property type="gene ID" value="Kaladp0038s0067.v1.1"/>
</dbReference>
<evidence type="ECO:0000256" key="6">
    <source>
        <dbReference type="ARBA" id="ARBA00023033"/>
    </source>
</evidence>
<dbReference type="OMA" id="TEQFAHR"/>
<dbReference type="Pfam" id="PF00067">
    <property type="entry name" value="p450"/>
    <property type="match status" value="1"/>
</dbReference>
<dbReference type="InterPro" id="IPR036396">
    <property type="entry name" value="Cyt_P450_sf"/>
</dbReference>
<dbReference type="PANTHER" id="PTHR47955">
    <property type="entry name" value="CYTOCHROME P450 FAMILY 71 PROTEIN"/>
    <property type="match status" value="1"/>
</dbReference>
<dbReference type="SUPFAM" id="SSF48264">
    <property type="entry name" value="Cytochrome P450"/>
    <property type="match status" value="1"/>
</dbReference>
<evidence type="ECO:0000256" key="5">
    <source>
        <dbReference type="ARBA" id="ARBA00023004"/>
    </source>
</evidence>
<keyword evidence="4" id="KW-0560">Oxidoreductase</keyword>
<dbReference type="PANTHER" id="PTHR47955:SF11">
    <property type="entry name" value="4-HYDROXYPHENYLACETALDEHYDE OXIME MONOOXYGENASE"/>
    <property type="match status" value="1"/>
</dbReference>
<evidence type="ECO:0000313" key="9">
    <source>
        <dbReference type="Proteomes" id="UP000594263"/>
    </source>
</evidence>
<evidence type="ECO:0000256" key="7">
    <source>
        <dbReference type="PIRSR" id="PIRSR602401-1"/>
    </source>
</evidence>
<evidence type="ECO:0000256" key="3">
    <source>
        <dbReference type="ARBA" id="ARBA00022723"/>
    </source>
</evidence>
<dbReference type="GO" id="GO:0005506">
    <property type="term" value="F:iron ion binding"/>
    <property type="evidence" value="ECO:0007669"/>
    <property type="project" value="InterPro"/>
</dbReference>
<organism evidence="8 9">
    <name type="scientific">Kalanchoe fedtschenkoi</name>
    <name type="common">Lavender scallops</name>
    <name type="synonym">South American air plant</name>
    <dbReference type="NCBI Taxonomy" id="63787"/>
    <lineage>
        <taxon>Eukaryota</taxon>
        <taxon>Viridiplantae</taxon>
        <taxon>Streptophyta</taxon>
        <taxon>Embryophyta</taxon>
        <taxon>Tracheophyta</taxon>
        <taxon>Spermatophyta</taxon>
        <taxon>Magnoliopsida</taxon>
        <taxon>eudicotyledons</taxon>
        <taxon>Gunneridae</taxon>
        <taxon>Pentapetalae</taxon>
        <taxon>Saxifragales</taxon>
        <taxon>Crassulaceae</taxon>
        <taxon>Kalanchoe</taxon>
    </lineage>
</organism>
<evidence type="ECO:0000256" key="4">
    <source>
        <dbReference type="ARBA" id="ARBA00023002"/>
    </source>
</evidence>
<dbReference type="CDD" id="cd11072">
    <property type="entry name" value="CYP71-like"/>
    <property type="match status" value="1"/>
</dbReference>
<name>A0A7N0TJ76_KALFE</name>
<dbReference type="GO" id="GO:0020037">
    <property type="term" value="F:heme binding"/>
    <property type="evidence" value="ECO:0007669"/>
    <property type="project" value="InterPro"/>
</dbReference>
<dbReference type="Gene3D" id="1.10.630.10">
    <property type="entry name" value="Cytochrome P450"/>
    <property type="match status" value="1"/>
</dbReference>
<accession>A0A7N0TJ76</accession>
<evidence type="ECO:0000313" key="8">
    <source>
        <dbReference type="EnsemblPlants" id="Kaladp0038s0067.1.v1.1"/>
    </source>
</evidence>
<dbReference type="PRINTS" id="PR00463">
    <property type="entry name" value="EP450I"/>
</dbReference>
<dbReference type="FunFam" id="1.10.630.10:FF:000043">
    <property type="entry name" value="Cytochrome P450 99A2"/>
    <property type="match status" value="1"/>
</dbReference>
<feature type="binding site" description="axial binding residue" evidence="7">
    <location>
        <position position="454"/>
    </location>
    <ligand>
        <name>heme</name>
        <dbReference type="ChEBI" id="CHEBI:30413"/>
    </ligand>
    <ligandPart>
        <name>Fe</name>
        <dbReference type="ChEBI" id="CHEBI:18248"/>
    </ligandPart>
</feature>
<keyword evidence="5 7" id="KW-0408">Iron</keyword>
<dbReference type="Gramene" id="Kaladp0038s0067.1.v1.1">
    <property type="protein sequence ID" value="Kaladp0038s0067.1.v1.1"/>
    <property type="gene ID" value="Kaladp0038s0067.v1.1"/>
</dbReference>